<accession>A0A3Q9C7J1</accession>
<organism evidence="1 2">
    <name type="scientific">Streptomyces aquilus</name>
    <dbReference type="NCBI Taxonomy" id="2548456"/>
    <lineage>
        <taxon>Bacteria</taxon>
        <taxon>Bacillati</taxon>
        <taxon>Actinomycetota</taxon>
        <taxon>Actinomycetes</taxon>
        <taxon>Kitasatosporales</taxon>
        <taxon>Streptomycetaceae</taxon>
        <taxon>Streptomyces</taxon>
    </lineage>
</organism>
<proteinExistence type="predicted"/>
<dbReference type="RefSeq" id="WP_126276454.1">
    <property type="nucleotide sequence ID" value="NZ_CP034463.1"/>
</dbReference>
<dbReference type="Proteomes" id="UP000280197">
    <property type="component" value="Chromosome"/>
</dbReference>
<evidence type="ECO:0000313" key="2">
    <source>
        <dbReference type="Proteomes" id="UP000280197"/>
    </source>
</evidence>
<dbReference type="AlphaFoldDB" id="A0A3Q9C7J1"/>
<sequence>MPLSYATAYVATALPDPGPAVKVSLLEHGTQWVKELKQESARGELARAVVAAQQKITRLKRG</sequence>
<reference evidence="1 2" key="1">
    <citation type="submission" date="2018-12" db="EMBL/GenBank/DDBJ databases">
        <authorList>
            <person name="Li K."/>
        </authorList>
    </citation>
    <scope>NUCLEOTIDE SEQUENCE [LARGE SCALE GENOMIC DNA]</scope>
    <source>
        <strain evidence="2">CR22</strain>
    </source>
</reference>
<gene>
    <name evidence="1" type="ORF">EJC51_45330</name>
</gene>
<dbReference type="EMBL" id="CP034463">
    <property type="protein sequence ID" value="AZP22653.1"/>
    <property type="molecule type" value="Genomic_DNA"/>
</dbReference>
<dbReference type="KEGG" id="saqu:EJC51_45330"/>
<name>A0A3Q9C7J1_9ACTN</name>
<evidence type="ECO:0000313" key="1">
    <source>
        <dbReference type="EMBL" id="AZP22653.1"/>
    </source>
</evidence>
<protein>
    <submittedName>
        <fullName evidence="1">Uncharacterized protein</fullName>
    </submittedName>
</protein>
<keyword evidence="2" id="KW-1185">Reference proteome</keyword>